<sequence>MNKRDCRIAVIGGGLSGLVIAEGLYRRGYENTTVFEKEERLGGKLHTICYNEKSYELGAIFGLPSYLNLKLLMKRLNIKADGPKLSRTNYNADGQKIMPLPKEDLEGFIEELERLPLVLDKYKSLKNISAKNTEKPLMLPFSKWCDMHKFKVLKTIYVHYFTIFGLGNIEEVPALYVLRIMNYDHLMSFMKIPEFYTWNDGVSILAEHLSRKIKYIRLGQKVIDISLSSKGTIWLETQFERLEFDKVIITVPLEQFSHLNLWDEDTKKCLSNIKYQIFNVYAFIVDKVPEGCGCILENLSPSRRGHITIWDSRWDVSNDEEMVILYAYNPPFNSKKSSLDYIKDDLSRLGVKNARLYQTKCWKHCPYVDTHTLENGFYDKMESIQGKNNIFLAGEIMSMLSIENCIRYSENLIDRFF</sequence>
<accession>A0A844FGE3</accession>
<dbReference type="Gene3D" id="3.30.70.1990">
    <property type="match status" value="1"/>
</dbReference>
<reference evidence="2 3" key="1">
    <citation type="submission" date="2019-08" db="EMBL/GenBank/DDBJ databases">
        <title>In-depth cultivation of the pig gut microbiome towards novel bacterial diversity and tailored functional studies.</title>
        <authorList>
            <person name="Wylensek D."/>
            <person name="Hitch T.C.A."/>
            <person name="Clavel T."/>
        </authorList>
    </citation>
    <scope>NUCLEOTIDE SEQUENCE [LARGE SCALE GENOMIC DNA]</scope>
    <source>
        <strain evidence="2 3">Med78-601-WT-4W-RMD-3</strain>
    </source>
</reference>
<proteinExistence type="predicted"/>
<name>A0A844FGE3_9FIRM</name>
<dbReference type="RefSeq" id="WP_154483718.1">
    <property type="nucleotide sequence ID" value="NZ_VULR01000005.1"/>
</dbReference>
<dbReference type="EMBL" id="VULR01000005">
    <property type="protein sequence ID" value="MSS43038.1"/>
    <property type="molecule type" value="Genomic_DNA"/>
</dbReference>
<dbReference type="GO" id="GO:0016491">
    <property type="term" value="F:oxidoreductase activity"/>
    <property type="evidence" value="ECO:0007669"/>
    <property type="project" value="InterPro"/>
</dbReference>
<dbReference type="InterPro" id="IPR050464">
    <property type="entry name" value="Zeta_carotene_desat/Oxidored"/>
</dbReference>
<dbReference type="AlphaFoldDB" id="A0A844FGE3"/>
<dbReference type="Proteomes" id="UP000462760">
    <property type="component" value="Unassembled WGS sequence"/>
</dbReference>
<dbReference type="PANTHER" id="PTHR42923">
    <property type="entry name" value="PROTOPORPHYRINOGEN OXIDASE"/>
    <property type="match status" value="1"/>
</dbReference>
<dbReference type="Gene3D" id="3.50.50.60">
    <property type="entry name" value="FAD/NAD(P)-binding domain"/>
    <property type="match status" value="1"/>
</dbReference>
<dbReference type="SUPFAM" id="SSF51905">
    <property type="entry name" value="FAD/NAD(P)-binding domain"/>
    <property type="match status" value="1"/>
</dbReference>
<organism evidence="2 3">
    <name type="scientific">Anaerosalibacter bizertensis</name>
    <dbReference type="NCBI Taxonomy" id="932217"/>
    <lineage>
        <taxon>Bacteria</taxon>
        <taxon>Bacillati</taxon>
        <taxon>Bacillota</taxon>
        <taxon>Tissierellia</taxon>
        <taxon>Tissierellales</taxon>
        <taxon>Sporanaerobacteraceae</taxon>
        <taxon>Anaerosalibacter</taxon>
    </lineage>
</organism>
<dbReference type="Gene3D" id="1.10.405.20">
    <property type="match status" value="1"/>
</dbReference>
<dbReference type="InterPro" id="IPR002937">
    <property type="entry name" value="Amino_oxidase"/>
</dbReference>
<dbReference type="InterPro" id="IPR036188">
    <property type="entry name" value="FAD/NAD-bd_sf"/>
</dbReference>
<feature type="domain" description="Amine oxidase" evidence="1">
    <location>
        <begin position="15"/>
        <end position="398"/>
    </location>
</feature>
<dbReference type="OrthoDB" id="25353at2"/>
<dbReference type="PRINTS" id="PR00419">
    <property type="entry name" value="ADXRDTASE"/>
</dbReference>
<protein>
    <submittedName>
        <fullName evidence="2">NAD(P)-binding protein</fullName>
    </submittedName>
</protein>
<gene>
    <name evidence="2" type="ORF">FYJ27_04730</name>
</gene>
<evidence type="ECO:0000313" key="2">
    <source>
        <dbReference type="EMBL" id="MSS43038.1"/>
    </source>
</evidence>
<evidence type="ECO:0000313" key="3">
    <source>
        <dbReference type="Proteomes" id="UP000462760"/>
    </source>
</evidence>
<comment type="caution">
    <text evidence="2">The sequence shown here is derived from an EMBL/GenBank/DDBJ whole genome shotgun (WGS) entry which is preliminary data.</text>
</comment>
<dbReference type="Pfam" id="PF01593">
    <property type="entry name" value="Amino_oxidase"/>
    <property type="match status" value="1"/>
</dbReference>
<evidence type="ECO:0000259" key="1">
    <source>
        <dbReference type="Pfam" id="PF01593"/>
    </source>
</evidence>